<dbReference type="PROSITE" id="PS51257">
    <property type="entry name" value="PROKAR_LIPOPROTEIN"/>
    <property type="match status" value="1"/>
</dbReference>
<accession>A0AAJ6QUV6</accession>
<evidence type="ECO:0000313" key="3">
    <source>
        <dbReference type="RefSeq" id="XP_003744635.2"/>
    </source>
</evidence>
<organism evidence="2 3">
    <name type="scientific">Galendromus occidentalis</name>
    <name type="common">western predatory mite</name>
    <dbReference type="NCBI Taxonomy" id="34638"/>
    <lineage>
        <taxon>Eukaryota</taxon>
        <taxon>Metazoa</taxon>
        <taxon>Ecdysozoa</taxon>
        <taxon>Arthropoda</taxon>
        <taxon>Chelicerata</taxon>
        <taxon>Arachnida</taxon>
        <taxon>Acari</taxon>
        <taxon>Parasitiformes</taxon>
        <taxon>Mesostigmata</taxon>
        <taxon>Gamasina</taxon>
        <taxon>Phytoseioidea</taxon>
        <taxon>Phytoseiidae</taxon>
        <taxon>Typhlodrominae</taxon>
        <taxon>Galendromus</taxon>
    </lineage>
</organism>
<reference evidence="3" key="1">
    <citation type="submission" date="2025-08" db="UniProtKB">
        <authorList>
            <consortium name="RefSeq"/>
        </authorList>
    </citation>
    <scope>IDENTIFICATION</scope>
</reference>
<dbReference type="KEGG" id="goe:100908559"/>
<protein>
    <submittedName>
        <fullName evidence="3">Uncharacterized protein LOC100908559</fullName>
    </submittedName>
</protein>
<evidence type="ECO:0000313" key="2">
    <source>
        <dbReference type="Proteomes" id="UP000694867"/>
    </source>
</evidence>
<dbReference type="GeneID" id="100908559"/>
<proteinExistence type="predicted"/>
<keyword evidence="2" id="KW-1185">Reference proteome</keyword>
<dbReference type="RefSeq" id="XP_003744635.2">
    <property type="nucleotide sequence ID" value="XM_003744587.2"/>
</dbReference>
<dbReference type="AlphaFoldDB" id="A0AAJ6QUV6"/>
<dbReference type="Proteomes" id="UP000694867">
    <property type="component" value="Unplaced"/>
</dbReference>
<name>A0AAJ6QUV6_9ACAR</name>
<gene>
    <name evidence="3" type="primary">LOC100908559</name>
</gene>
<feature type="chain" id="PRO_5042568892" evidence="1">
    <location>
        <begin position="24"/>
        <end position="108"/>
    </location>
</feature>
<sequence length="108" mass="12327">MAGPRLAILTLFGVAFLGCSVSATILIQGKHTDNTCTIRGDWKYIKTIDETITEVFPEINNRDSYTLVDIRKSPVEVLDLFTRYNYKVASANTLNQDTIWTLQKRREK</sequence>
<evidence type="ECO:0000256" key="1">
    <source>
        <dbReference type="SAM" id="SignalP"/>
    </source>
</evidence>
<feature type="signal peptide" evidence="1">
    <location>
        <begin position="1"/>
        <end position="23"/>
    </location>
</feature>
<keyword evidence="1" id="KW-0732">Signal</keyword>